<dbReference type="AlphaFoldDB" id="A0A1X2H8C0"/>
<dbReference type="EMBL" id="MCGN01000007">
    <property type="protein sequence ID" value="ORY94806.1"/>
    <property type="molecule type" value="Genomic_DNA"/>
</dbReference>
<dbReference type="Proteomes" id="UP000242180">
    <property type="component" value="Unassembled WGS sequence"/>
</dbReference>
<evidence type="ECO:0000256" key="1">
    <source>
        <dbReference type="SAM" id="MobiDB-lite"/>
    </source>
</evidence>
<evidence type="ECO:0000313" key="2">
    <source>
        <dbReference type="EMBL" id="ORY94806.1"/>
    </source>
</evidence>
<feature type="region of interest" description="Disordered" evidence="1">
    <location>
        <begin position="106"/>
        <end position="182"/>
    </location>
</feature>
<proteinExistence type="predicted"/>
<organism evidence="2 3">
    <name type="scientific">Syncephalastrum racemosum</name>
    <name type="common">Filamentous fungus</name>
    <dbReference type="NCBI Taxonomy" id="13706"/>
    <lineage>
        <taxon>Eukaryota</taxon>
        <taxon>Fungi</taxon>
        <taxon>Fungi incertae sedis</taxon>
        <taxon>Mucoromycota</taxon>
        <taxon>Mucoromycotina</taxon>
        <taxon>Mucoromycetes</taxon>
        <taxon>Mucorales</taxon>
        <taxon>Syncephalastraceae</taxon>
        <taxon>Syncephalastrum</taxon>
    </lineage>
</organism>
<dbReference type="STRING" id="13706.A0A1X2H8C0"/>
<evidence type="ECO:0000313" key="3">
    <source>
        <dbReference type="Proteomes" id="UP000242180"/>
    </source>
</evidence>
<comment type="caution">
    <text evidence="2">The sequence shown here is derived from an EMBL/GenBank/DDBJ whole genome shotgun (WGS) entry which is preliminary data.</text>
</comment>
<reference evidence="2 3" key="1">
    <citation type="submission" date="2016-07" db="EMBL/GenBank/DDBJ databases">
        <title>Pervasive Adenine N6-methylation of Active Genes in Fungi.</title>
        <authorList>
            <consortium name="DOE Joint Genome Institute"/>
            <person name="Mondo S.J."/>
            <person name="Dannebaum R.O."/>
            <person name="Kuo R.C."/>
            <person name="Labutti K."/>
            <person name="Haridas S."/>
            <person name="Kuo A."/>
            <person name="Salamov A."/>
            <person name="Ahrendt S.R."/>
            <person name="Lipzen A."/>
            <person name="Sullivan W."/>
            <person name="Andreopoulos W.B."/>
            <person name="Clum A."/>
            <person name="Lindquist E."/>
            <person name="Daum C."/>
            <person name="Ramamoorthy G.K."/>
            <person name="Gryganskyi A."/>
            <person name="Culley D."/>
            <person name="Magnuson J.K."/>
            <person name="James T.Y."/>
            <person name="O'Malley M.A."/>
            <person name="Stajich J.E."/>
            <person name="Spatafora J.W."/>
            <person name="Visel A."/>
            <person name="Grigoriev I.V."/>
        </authorList>
    </citation>
    <scope>NUCLEOTIDE SEQUENCE [LARGE SCALE GENOMIC DNA]</scope>
    <source>
        <strain evidence="2 3">NRRL 2496</strain>
    </source>
</reference>
<name>A0A1X2H8C0_SYNRA</name>
<protein>
    <submittedName>
        <fullName evidence="2">Uncharacterized protein</fullName>
    </submittedName>
</protein>
<feature type="compositionally biased region" description="Polar residues" evidence="1">
    <location>
        <begin position="129"/>
        <end position="139"/>
    </location>
</feature>
<sequence length="182" mass="20074">MSGVLFVVLKLDCDNLKIERFDFECTNHDDFISRTSLNRKRKAKKRPILESPVTEWGIPSDVLDVLELADAATRLEDLIMSSVSMGKPPQDLLSEESTYSASNAHYSTTMQQQQQQPVPPQHQKFGTADTPQYMLTPSPSAAGAIPPQYRARYPGANMKQAPMASPLRYSTAGPGTASTDQI</sequence>
<dbReference type="OrthoDB" id="774557at2759"/>
<keyword evidence="3" id="KW-1185">Reference proteome</keyword>
<dbReference type="InParanoid" id="A0A1X2H8C0"/>
<gene>
    <name evidence="2" type="ORF">BCR43DRAFT_494617</name>
</gene>
<accession>A0A1X2H8C0</accession>